<proteinExistence type="inferred from homology"/>
<evidence type="ECO:0000259" key="3">
    <source>
        <dbReference type="SMART" id="SM00645"/>
    </source>
</evidence>
<evidence type="ECO:0000256" key="1">
    <source>
        <dbReference type="ARBA" id="ARBA00008455"/>
    </source>
</evidence>
<dbReference type="EMBL" id="DVND01000131">
    <property type="protein sequence ID" value="HIU48695.1"/>
    <property type="molecule type" value="Genomic_DNA"/>
</dbReference>
<evidence type="ECO:0000313" key="5">
    <source>
        <dbReference type="Proteomes" id="UP000824111"/>
    </source>
</evidence>
<dbReference type="PROSITE" id="PS00639">
    <property type="entry name" value="THIOL_PROTEASE_HIS"/>
    <property type="match status" value="1"/>
</dbReference>
<sequence>MKKWVVYLLLAAFFPRLPAYAEELQISMEPYSAAYLDYISLPEEERAGLLPPLPVESDHDLLPMQTFAAEAPLPAQYDSRDVDVDGDGEGDISFISEPKNQMQTEGCWAFAASSCIESFLRKKQFEQTQQRERFDFSEWHMEHSTYSAMRDYVNVDGAADRTVNAGGNLLFAGGYLMRGAGPVNDGELPFDNRTDALYLGQIQKPVSAQVRGLRFIAQSEIDQTGREALQKQLKRAIMEYGEAYVSLEYKNSYYNAYTYGFYDPSDEYKVNHAVTVVGWDDAYPKENFKTIPSRDGAWIAKNSWGADRDDGGYFYISYDTPSVYFLAGYVTDAAETVEYDHAYYNCPLMGISAAGSGSDTTYAANVFTKQPGEELLTDVAFVTRGYTEYEIYVNPVGSAPAGAQVQFVQSGTVDYMGYTTVKLQNPVALDGEQFAVIIKYTMPGTEYVVPVVPKEQLAGTDYSGVSWISTNGNVWVDSYTYSNLGVLTQINAYTVDSAPKTTVRFEKPLERTVANVEKDGAAVKPNADGSYSLADGVYGYTARTMGYADVEGTFEVQGEQELLITIEGEIGPEEPDSPPRLFSTDTYYRCTETLPDYAEFIIDYGAGNSAATSCTPYAGNDPLPSRLYKIEGEKLLIAKELFMDKIPEYEGVALNVKFDDAAETTQTARICFQQESLERAVRSLKDYLAKATDQTTPERLLADAGSMLPYGGSIELDGFSVTYPTLQADGALEGRIIVADGRGQTAEVDCSPYVIRKFTQDITVEDHWILVQIHQNVPGISGTSIMATYDGSGRLTGVQAVPLTEADQTAAYSADGYKKLFLLDSNDLVTPYDRAYTIY</sequence>
<dbReference type="PANTHER" id="PTHR12411">
    <property type="entry name" value="CYSTEINE PROTEASE FAMILY C1-RELATED"/>
    <property type="match status" value="1"/>
</dbReference>
<dbReference type="Proteomes" id="UP000824111">
    <property type="component" value="Unassembled WGS sequence"/>
</dbReference>
<dbReference type="GO" id="GO:0008234">
    <property type="term" value="F:cysteine-type peptidase activity"/>
    <property type="evidence" value="ECO:0007669"/>
    <property type="project" value="InterPro"/>
</dbReference>
<reference evidence="4" key="2">
    <citation type="journal article" date="2021" name="PeerJ">
        <title>Extensive microbial diversity within the chicken gut microbiome revealed by metagenomics and culture.</title>
        <authorList>
            <person name="Gilroy R."/>
            <person name="Ravi A."/>
            <person name="Getino M."/>
            <person name="Pursley I."/>
            <person name="Horton D.L."/>
            <person name="Alikhan N.F."/>
            <person name="Baker D."/>
            <person name="Gharbi K."/>
            <person name="Hall N."/>
            <person name="Watson M."/>
            <person name="Adriaenssens E.M."/>
            <person name="Foster-Nyarko E."/>
            <person name="Jarju S."/>
            <person name="Secka A."/>
            <person name="Antonio M."/>
            <person name="Oren A."/>
            <person name="Chaudhuri R.R."/>
            <person name="La Ragione R."/>
            <person name="Hildebrand F."/>
            <person name="Pallen M.J."/>
        </authorList>
    </citation>
    <scope>NUCLEOTIDE SEQUENCE</scope>
    <source>
        <strain evidence="4">ChiSjej4B22-9803</strain>
    </source>
</reference>
<accession>A0A9D1S6G0</accession>
<reference evidence="4" key="1">
    <citation type="submission" date="2020-10" db="EMBL/GenBank/DDBJ databases">
        <authorList>
            <person name="Gilroy R."/>
        </authorList>
    </citation>
    <scope>NUCLEOTIDE SEQUENCE</scope>
    <source>
        <strain evidence="4">ChiSjej4B22-9803</strain>
    </source>
</reference>
<dbReference type="InterPro" id="IPR000668">
    <property type="entry name" value="Peptidase_C1A_C"/>
</dbReference>
<dbReference type="Pfam" id="PF18560">
    <property type="entry name" value="Lectin_like"/>
    <property type="match status" value="1"/>
</dbReference>
<organism evidence="4 5">
    <name type="scientific">Candidatus Avimonoglobus intestinipullorum</name>
    <dbReference type="NCBI Taxonomy" id="2840699"/>
    <lineage>
        <taxon>Bacteria</taxon>
        <taxon>Bacillati</taxon>
        <taxon>Bacillota</taxon>
        <taxon>Clostridia</taxon>
        <taxon>Eubacteriales</taxon>
        <taxon>Candidatus Avimonoglobus</taxon>
    </lineage>
</organism>
<gene>
    <name evidence="4" type="ORF">IAB04_04980</name>
</gene>
<dbReference type="SUPFAM" id="SSF54001">
    <property type="entry name" value="Cysteine proteinases"/>
    <property type="match status" value="1"/>
</dbReference>
<dbReference type="SMART" id="SM00645">
    <property type="entry name" value="Pept_C1"/>
    <property type="match status" value="1"/>
</dbReference>
<dbReference type="InterPro" id="IPR040528">
    <property type="entry name" value="Lectin-like"/>
</dbReference>
<evidence type="ECO:0000256" key="2">
    <source>
        <dbReference type="SAM" id="SignalP"/>
    </source>
</evidence>
<protein>
    <recommendedName>
        <fullName evidence="3">Peptidase C1A papain C-terminal domain-containing protein</fullName>
    </recommendedName>
</protein>
<dbReference type="InterPro" id="IPR013128">
    <property type="entry name" value="Peptidase_C1A"/>
</dbReference>
<feature type="chain" id="PRO_5038525565" description="Peptidase C1A papain C-terminal domain-containing protein" evidence="2">
    <location>
        <begin position="22"/>
        <end position="839"/>
    </location>
</feature>
<evidence type="ECO:0000313" key="4">
    <source>
        <dbReference type="EMBL" id="HIU48695.1"/>
    </source>
</evidence>
<feature type="domain" description="Peptidase C1A papain C-terminal" evidence="3">
    <location>
        <begin position="73"/>
        <end position="331"/>
    </location>
</feature>
<dbReference type="AlphaFoldDB" id="A0A9D1S6G0"/>
<dbReference type="Pfam" id="PF00112">
    <property type="entry name" value="Peptidase_C1"/>
    <property type="match status" value="1"/>
</dbReference>
<dbReference type="InterPro" id="IPR000169">
    <property type="entry name" value="Pept_cys_AS"/>
</dbReference>
<comment type="similarity">
    <text evidence="1">Belongs to the peptidase C1 family.</text>
</comment>
<comment type="caution">
    <text evidence="4">The sequence shown here is derived from an EMBL/GenBank/DDBJ whole genome shotgun (WGS) entry which is preliminary data.</text>
</comment>
<dbReference type="PROSITE" id="PS00139">
    <property type="entry name" value="THIOL_PROTEASE_CYS"/>
    <property type="match status" value="1"/>
</dbReference>
<dbReference type="Gene3D" id="3.90.70.10">
    <property type="entry name" value="Cysteine proteinases"/>
    <property type="match status" value="1"/>
</dbReference>
<name>A0A9D1S6G0_9FIRM</name>
<dbReference type="GO" id="GO:0006508">
    <property type="term" value="P:proteolysis"/>
    <property type="evidence" value="ECO:0007669"/>
    <property type="project" value="InterPro"/>
</dbReference>
<keyword evidence="2" id="KW-0732">Signal</keyword>
<dbReference type="InterPro" id="IPR038765">
    <property type="entry name" value="Papain-like_cys_pep_sf"/>
</dbReference>
<dbReference type="CDD" id="cd02619">
    <property type="entry name" value="Peptidase_C1"/>
    <property type="match status" value="1"/>
</dbReference>
<feature type="signal peptide" evidence="2">
    <location>
        <begin position="1"/>
        <end position="21"/>
    </location>
</feature>
<dbReference type="InterPro" id="IPR025660">
    <property type="entry name" value="Pept_his_AS"/>
</dbReference>